<evidence type="ECO:0000259" key="5">
    <source>
        <dbReference type="PROSITE" id="PS50977"/>
    </source>
</evidence>
<dbReference type="RefSeq" id="WP_106775219.1">
    <property type="nucleotide sequence ID" value="NZ_PXYK01000037.1"/>
</dbReference>
<evidence type="ECO:0000256" key="3">
    <source>
        <dbReference type="ARBA" id="ARBA00023163"/>
    </source>
</evidence>
<dbReference type="EMBL" id="PXYK01000037">
    <property type="protein sequence ID" value="PSJ52592.1"/>
    <property type="molecule type" value="Genomic_DNA"/>
</dbReference>
<evidence type="ECO:0000256" key="2">
    <source>
        <dbReference type="ARBA" id="ARBA00023125"/>
    </source>
</evidence>
<dbReference type="OrthoDB" id="9802802at2"/>
<accession>A0A2P7RQV0</accession>
<dbReference type="AlphaFoldDB" id="A0A2P7RQV0"/>
<dbReference type="PANTHER" id="PTHR30055:SF234">
    <property type="entry name" value="HTH-TYPE TRANSCRIPTIONAL REGULATOR BETI"/>
    <property type="match status" value="1"/>
</dbReference>
<evidence type="ECO:0000313" key="7">
    <source>
        <dbReference type="Proteomes" id="UP000241229"/>
    </source>
</evidence>
<dbReference type="SUPFAM" id="SSF46689">
    <property type="entry name" value="Homeodomain-like"/>
    <property type="match status" value="1"/>
</dbReference>
<evidence type="ECO:0000313" key="6">
    <source>
        <dbReference type="EMBL" id="PSJ52592.1"/>
    </source>
</evidence>
<dbReference type="GO" id="GO:0003700">
    <property type="term" value="F:DNA-binding transcription factor activity"/>
    <property type="evidence" value="ECO:0007669"/>
    <property type="project" value="TreeGrafter"/>
</dbReference>
<comment type="caution">
    <text evidence="6">The sequence shown here is derived from an EMBL/GenBank/DDBJ whole genome shotgun (WGS) entry which is preliminary data.</text>
</comment>
<sequence length="208" mass="22646">MSRQPRQAEIATSTGASADEGKRTRILEAAMKVFLAYGFSRATMDDIAQAAEMSRPALYLLFKNKADIYRALAAKLVQESFEKARLALEAEGSLGERIFAAIDACMISVFSEIAASPHGADILDAKSNLAADLLLSWKRDLAGIMRDAIEQEVRRSGVDLSARDLSAEMLAQFLLDGIEGMKSRLTAPEQQRKALRGLVRIVEAALQG</sequence>
<dbReference type="InterPro" id="IPR050109">
    <property type="entry name" value="HTH-type_TetR-like_transc_reg"/>
</dbReference>
<dbReference type="Pfam" id="PF00440">
    <property type="entry name" value="TetR_N"/>
    <property type="match status" value="1"/>
</dbReference>
<dbReference type="InterPro" id="IPR001647">
    <property type="entry name" value="HTH_TetR"/>
</dbReference>
<dbReference type="InterPro" id="IPR009057">
    <property type="entry name" value="Homeodomain-like_sf"/>
</dbReference>
<evidence type="ECO:0000256" key="1">
    <source>
        <dbReference type="ARBA" id="ARBA00023015"/>
    </source>
</evidence>
<keyword evidence="2 4" id="KW-0238">DNA-binding</keyword>
<feature type="DNA-binding region" description="H-T-H motif" evidence="4">
    <location>
        <begin position="43"/>
        <end position="62"/>
    </location>
</feature>
<keyword evidence="7" id="KW-1185">Reference proteome</keyword>
<dbReference type="PRINTS" id="PR00455">
    <property type="entry name" value="HTHTETR"/>
</dbReference>
<organism evidence="6 7">
    <name type="scientific">Kumtagia ephedrae</name>
    <dbReference type="NCBI Taxonomy" id="2116701"/>
    <lineage>
        <taxon>Bacteria</taxon>
        <taxon>Pseudomonadati</taxon>
        <taxon>Pseudomonadota</taxon>
        <taxon>Alphaproteobacteria</taxon>
        <taxon>Hyphomicrobiales</taxon>
        <taxon>Phyllobacteriaceae</taxon>
        <taxon>Kumtagia</taxon>
    </lineage>
</organism>
<dbReference type="GO" id="GO:0000976">
    <property type="term" value="F:transcription cis-regulatory region binding"/>
    <property type="evidence" value="ECO:0007669"/>
    <property type="project" value="TreeGrafter"/>
</dbReference>
<proteinExistence type="predicted"/>
<evidence type="ECO:0000256" key="4">
    <source>
        <dbReference type="PROSITE-ProRule" id="PRU00335"/>
    </source>
</evidence>
<dbReference type="PANTHER" id="PTHR30055">
    <property type="entry name" value="HTH-TYPE TRANSCRIPTIONAL REGULATOR RUTR"/>
    <property type="match status" value="1"/>
</dbReference>
<dbReference type="Gene3D" id="1.10.357.10">
    <property type="entry name" value="Tetracycline Repressor, domain 2"/>
    <property type="match status" value="1"/>
</dbReference>
<protein>
    <submittedName>
        <fullName evidence="6">TetR/AcrR family transcriptional regulator</fullName>
    </submittedName>
</protein>
<gene>
    <name evidence="6" type="ORF">C7I84_26475</name>
</gene>
<keyword evidence="3" id="KW-0804">Transcription</keyword>
<keyword evidence="1" id="KW-0805">Transcription regulation</keyword>
<reference evidence="6 7" key="1">
    <citation type="submission" date="2018-03" db="EMBL/GenBank/DDBJ databases">
        <title>The draft genome of Mesorhizobium sp. 6GN-30.</title>
        <authorList>
            <person name="Liu L."/>
            <person name="Li L."/>
            <person name="Wang T."/>
            <person name="Zhang X."/>
            <person name="Liang L."/>
        </authorList>
    </citation>
    <scope>NUCLEOTIDE SEQUENCE [LARGE SCALE GENOMIC DNA]</scope>
    <source>
        <strain evidence="6 7">6GN30</strain>
    </source>
</reference>
<dbReference type="PROSITE" id="PS50977">
    <property type="entry name" value="HTH_TETR_2"/>
    <property type="match status" value="1"/>
</dbReference>
<feature type="domain" description="HTH tetR-type" evidence="5">
    <location>
        <begin position="20"/>
        <end position="80"/>
    </location>
</feature>
<dbReference type="Proteomes" id="UP000241229">
    <property type="component" value="Unassembled WGS sequence"/>
</dbReference>
<name>A0A2P7RQV0_9HYPH</name>